<organism evidence="3">
    <name type="scientific">Daucus carota subsp. sativus</name>
    <name type="common">Carrot</name>
    <dbReference type="NCBI Taxonomy" id="79200"/>
    <lineage>
        <taxon>Eukaryota</taxon>
        <taxon>Viridiplantae</taxon>
        <taxon>Streptophyta</taxon>
        <taxon>Embryophyta</taxon>
        <taxon>Tracheophyta</taxon>
        <taxon>Spermatophyta</taxon>
        <taxon>Magnoliopsida</taxon>
        <taxon>eudicotyledons</taxon>
        <taxon>Gunneridae</taxon>
        <taxon>Pentapetalae</taxon>
        <taxon>asterids</taxon>
        <taxon>campanulids</taxon>
        <taxon>Apiales</taxon>
        <taxon>Apiaceae</taxon>
        <taxon>Apioideae</taxon>
        <taxon>Scandiceae</taxon>
        <taxon>Daucinae</taxon>
        <taxon>Daucus</taxon>
        <taxon>Daucus sect. Daucus</taxon>
    </lineage>
</organism>
<feature type="compositionally biased region" description="Basic and acidic residues" evidence="1">
    <location>
        <begin position="1"/>
        <end position="14"/>
    </location>
</feature>
<dbReference type="InterPro" id="IPR012974">
    <property type="entry name" value="NOP58/56_N"/>
</dbReference>
<dbReference type="EMBL" id="LNRQ01000001">
    <property type="protein sequence ID" value="KZN08777.1"/>
    <property type="molecule type" value="Genomic_DNA"/>
</dbReference>
<feature type="region of interest" description="Disordered" evidence="1">
    <location>
        <begin position="1"/>
        <end position="20"/>
    </location>
</feature>
<feature type="domain" description="Nucleolar protein 58/56 N-terminal" evidence="2">
    <location>
        <begin position="59"/>
        <end position="129"/>
    </location>
</feature>
<dbReference type="Gramene" id="KZN08777">
    <property type="protein sequence ID" value="KZN08777"/>
    <property type="gene ID" value="DCAR_001433"/>
</dbReference>
<dbReference type="Pfam" id="PF08156">
    <property type="entry name" value="NOP5NT"/>
    <property type="match status" value="1"/>
</dbReference>
<reference evidence="3" key="1">
    <citation type="journal article" date="2016" name="Nat. Genet.">
        <title>A high-quality carrot genome assembly provides new insights into carotenoid accumulation and asterid genome evolution.</title>
        <authorList>
            <person name="Iorizzo M."/>
            <person name="Ellison S."/>
            <person name="Senalik D."/>
            <person name="Zeng P."/>
            <person name="Satapoomin P."/>
            <person name="Huang J."/>
            <person name="Bowman M."/>
            <person name="Iovene M."/>
            <person name="Sanseverino W."/>
            <person name="Cavagnaro P."/>
            <person name="Yildiz M."/>
            <person name="Macko-Podgorni A."/>
            <person name="Moranska E."/>
            <person name="Grzebelus E."/>
            <person name="Grzebelus D."/>
            <person name="Ashrafi H."/>
            <person name="Zheng Z."/>
            <person name="Cheng S."/>
            <person name="Spooner D."/>
            <person name="Van Deynze A."/>
            <person name="Simon P."/>
        </authorList>
    </citation>
    <scope>NUCLEOTIDE SEQUENCE [LARGE SCALE GENOMIC DNA]</scope>
    <source>
        <tissue evidence="3">Leaf</tissue>
    </source>
</reference>
<evidence type="ECO:0000313" key="3">
    <source>
        <dbReference type="EMBL" id="KZN08777.1"/>
    </source>
</evidence>
<evidence type="ECO:0000256" key="1">
    <source>
        <dbReference type="SAM" id="MobiDB-lite"/>
    </source>
</evidence>
<evidence type="ECO:0000259" key="2">
    <source>
        <dbReference type="Pfam" id="PF08156"/>
    </source>
</evidence>
<dbReference type="AlphaFoldDB" id="A0A166GBI1"/>
<protein>
    <recommendedName>
        <fullName evidence="2">Nucleolar protein 58/56 N-terminal domain-containing protein</fullName>
    </recommendedName>
</protein>
<proteinExistence type="predicted"/>
<gene>
    <name evidence="3" type="ORF">DCAR_001433</name>
</gene>
<comment type="caution">
    <text evidence="3">The sequence shown here is derived from an EMBL/GenBank/DDBJ whole genome shotgun (WGS) entry which is preliminary data.</text>
</comment>
<sequence>MGRPNRAKDKDGDPLRTQNAKRLDCQKSISDRKKANLDRLKVSMQRAKALGGEVGFSAYFLFEFACGYALFEAHGVNELHLSNYHHPLSLHFKSYEEYINRPHQTFTLKAFHPFSSTAEALVQMNAISNSYFMSQSDF</sequence>
<accession>A0A166GBI1</accession>
<name>A0A166GBI1_DAUCS</name>